<keyword evidence="3" id="KW-0520">NAD</keyword>
<dbReference type="HOGENOM" id="CLU_019796_1_1_5"/>
<dbReference type="InterPro" id="IPR036291">
    <property type="entry name" value="NAD(P)-bd_dom_sf"/>
</dbReference>
<dbReference type="FunFam" id="3.40.50.720:FF:000052">
    <property type="entry name" value="D-lactate dehydrogenase"/>
    <property type="match status" value="1"/>
</dbReference>
<dbReference type="Gene3D" id="3.40.50.720">
    <property type="entry name" value="NAD(P)-binding Rossmann-like Domain"/>
    <property type="match status" value="2"/>
</dbReference>
<dbReference type="InterPro" id="IPR029752">
    <property type="entry name" value="D-isomer_DH_CS1"/>
</dbReference>
<dbReference type="SUPFAM" id="SSF51735">
    <property type="entry name" value="NAD(P)-binding Rossmann-fold domains"/>
    <property type="match status" value="1"/>
</dbReference>
<evidence type="ECO:0000256" key="3">
    <source>
        <dbReference type="ARBA" id="ARBA00023027"/>
    </source>
</evidence>
<dbReference type="Proteomes" id="UP000001494">
    <property type="component" value="Chromosome"/>
</dbReference>
<evidence type="ECO:0000259" key="6">
    <source>
        <dbReference type="Pfam" id="PF02826"/>
    </source>
</evidence>
<evidence type="ECO:0000259" key="5">
    <source>
        <dbReference type="Pfam" id="PF00389"/>
    </source>
</evidence>
<evidence type="ECO:0000256" key="2">
    <source>
        <dbReference type="ARBA" id="ARBA00023002"/>
    </source>
</evidence>
<dbReference type="PROSITE" id="PS00065">
    <property type="entry name" value="D_2_HYDROXYACID_DH_1"/>
    <property type="match status" value="1"/>
</dbReference>
<dbReference type="Pfam" id="PF02826">
    <property type="entry name" value="2-Hacid_dh_C"/>
    <property type="match status" value="1"/>
</dbReference>
<dbReference type="OrthoDB" id="9793626at2"/>
<feature type="domain" description="D-isomer specific 2-hydroxyacid dehydrogenase NAD-binding" evidence="6">
    <location>
        <begin position="110"/>
        <end position="299"/>
    </location>
</feature>
<dbReference type="SUPFAM" id="SSF52283">
    <property type="entry name" value="Formate/glycerate dehydrogenase catalytic domain-like"/>
    <property type="match status" value="1"/>
</dbReference>
<dbReference type="GO" id="GO:0008720">
    <property type="term" value="F:D-lactate dehydrogenase (NAD+) activity"/>
    <property type="evidence" value="ECO:0007669"/>
    <property type="project" value="TreeGrafter"/>
</dbReference>
<accession>A0A0H3FZG2</accession>
<dbReference type="PANTHER" id="PTHR43026">
    <property type="entry name" value="2-HYDROXYACID DEHYDROGENASE HOMOLOG 1-RELATED"/>
    <property type="match status" value="1"/>
</dbReference>
<dbReference type="InterPro" id="IPR029753">
    <property type="entry name" value="D-isomer_DH_CS"/>
</dbReference>
<gene>
    <name evidence="7" type="ordered locus">Zmob_0098</name>
</gene>
<dbReference type="RefSeq" id="WP_011241053.1">
    <property type="nucleotide sequence ID" value="NC_017262.1"/>
</dbReference>
<dbReference type="InterPro" id="IPR006139">
    <property type="entry name" value="D-isomer_2_OHA_DH_cat_dom"/>
</dbReference>
<dbReference type="InterPro" id="IPR058205">
    <property type="entry name" value="D-LDH-like"/>
</dbReference>
<dbReference type="AlphaFoldDB" id="A0A0H3FZG2"/>
<name>A0A0H3FZG2_ZYMMA</name>
<dbReference type="GO" id="GO:0051287">
    <property type="term" value="F:NAD binding"/>
    <property type="evidence" value="ECO:0007669"/>
    <property type="project" value="InterPro"/>
</dbReference>
<evidence type="ECO:0000313" key="7">
    <source>
        <dbReference type="EMBL" id="AEH61951.1"/>
    </source>
</evidence>
<organism evidence="7 8">
    <name type="scientific">Zymomonas mobilis subsp. mobilis (strain ATCC 10988 / DSM 424 / LMG 404 / NCIMB 8938 / NRRL B-806 / ZM1)</name>
    <dbReference type="NCBI Taxonomy" id="555217"/>
    <lineage>
        <taxon>Bacteria</taxon>
        <taxon>Pseudomonadati</taxon>
        <taxon>Pseudomonadota</taxon>
        <taxon>Alphaproteobacteria</taxon>
        <taxon>Sphingomonadales</taxon>
        <taxon>Zymomonadaceae</taxon>
        <taxon>Zymomonas</taxon>
    </lineage>
</organism>
<dbReference type="eggNOG" id="COG1052">
    <property type="taxonomic scope" value="Bacteria"/>
</dbReference>
<dbReference type="PROSITE" id="PS00671">
    <property type="entry name" value="D_2_HYDROXYACID_DH_3"/>
    <property type="match status" value="1"/>
</dbReference>
<dbReference type="SMR" id="A0A0H3FZG2"/>
<dbReference type="KEGG" id="zmm:Zmob_0098"/>
<feature type="domain" description="D-isomer specific 2-hydroxyacid dehydrogenase catalytic" evidence="5">
    <location>
        <begin position="3"/>
        <end position="329"/>
    </location>
</feature>
<evidence type="ECO:0000256" key="1">
    <source>
        <dbReference type="ARBA" id="ARBA00005854"/>
    </source>
</evidence>
<dbReference type="CDD" id="cd12183">
    <property type="entry name" value="LDH_like_2"/>
    <property type="match status" value="1"/>
</dbReference>
<dbReference type="InterPro" id="IPR006140">
    <property type="entry name" value="D-isomer_DH_NAD-bd"/>
</dbReference>
<sequence>MRVAIFSSKNYDHHSIEKENEHYGHDLVFLNERLTKETAEKAKDAEAVCIFVNDEANAEVLEILAGLGIKLVALRCAGYNNVDLDAAKKLNIKVVRVPAYSPYSVAEYAVGMLLTLNRQISRGLKRVRENNFSLEGLIGLDVHDKTVGIIGVGHIGSVFAHIMTHGFGANVIAYKPHPDPELAKKVGFRFTSLDEVIETSDIISLHCPLTPENHHMINEETLARAKKGFYLVNTSRGGLVDTKAVIKSLKAKHLGGYAADVYEEEGPLFFENHADDIIEDDILERLIAFPNVVFTGHQAFLTKEALSNIAHSILQDISDAEAGKEMPDALV</sequence>
<keyword evidence="2 4" id="KW-0560">Oxidoreductase</keyword>
<proteinExistence type="inferred from homology"/>
<dbReference type="Pfam" id="PF00389">
    <property type="entry name" value="2-Hacid_dh"/>
    <property type="match status" value="1"/>
</dbReference>
<evidence type="ECO:0000256" key="4">
    <source>
        <dbReference type="RuleBase" id="RU003719"/>
    </source>
</evidence>
<evidence type="ECO:0000313" key="8">
    <source>
        <dbReference type="Proteomes" id="UP000001494"/>
    </source>
</evidence>
<reference evidence="7 8" key="1">
    <citation type="journal article" date="2011" name="J. Bacteriol.">
        <title>Genome sequence of the ethanol-producing Zymomonas mobilis subsp. mobilis lectotype strain ATCC 10988.</title>
        <authorList>
            <person name="Pappas K.M."/>
            <person name="Kouvelis V.N."/>
            <person name="Saunders E."/>
            <person name="Brettin T.S."/>
            <person name="Bruce D."/>
            <person name="Detter C."/>
            <person name="Balakireva M."/>
            <person name="Han C.S."/>
            <person name="Savvakis G."/>
            <person name="Kyrpides N.C."/>
            <person name="Typas M.A."/>
        </authorList>
    </citation>
    <scope>NUCLEOTIDE SEQUENCE [LARGE SCALE GENOMIC DNA]</scope>
    <source>
        <strain evidence="8">ATCC 10988 / DSM 424 / CCUG 17860 / LMG 404 / NCIMB 8938 / NRRL B-806 / ZM1</strain>
    </source>
</reference>
<dbReference type="EMBL" id="CP002850">
    <property type="protein sequence ID" value="AEH61951.1"/>
    <property type="molecule type" value="Genomic_DNA"/>
</dbReference>
<protein>
    <submittedName>
        <fullName evidence="7">D-isomer specific 2-hydroxyacid dehydrogenase NAD-binding protein</fullName>
    </submittedName>
</protein>
<dbReference type="PROSITE" id="PS00670">
    <property type="entry name" value="D_2_HYDROXYACID_DH_2"/>
    <property type="match status" value="1"/>
</dbReference>
<dbReference type="PANTHER" id="PTHR43026:SF1">
    <property type="entry name" value="2-HYDROXYACID DEHYDROGENASE HOMOLOG 1-RELATED"/>
    <property type="match status" value="1"/>
</dbReference>
<comment type="similarity">
    <text evidence="1 4">Belongs to the D-isomer specific 2-hydroxyacid dehydrogenase family.</text>
</comment>